<dbReference type="Pfam" id="PF02272">
    <property type="entry name" value="DHHA1"/>
    <property type="match status" value="1"/>
</dbReference>
<dbReference type="InterPro" id="IPR003156">
    <property type="entry name" value="DHHA1_dom"/>
</dbReference>
<protein>
    <recommendedName>
        <fullName evidence="1">DHHA1 domain-containing protein</fullName>
    </recommendedName>
</protein>
<dbReference type="AlphaFoldDB" id="A0A1I5MNA2"/>
<dbReference type="PANTHER" id="PTHR42146:SF1">
    <property type="entry name" value="OLIGORIBONUCLEASE NRNB"/>
    <property type="match status" value="1"/>
</dbReference>
<dbReference type="STRING" id="223786.SAMN05216234_10673"/>
<proteinExistence type="predicted"/>
<dbReference type="Proteomes" id="UP000199227">
    <property type="component" value="Unassembled WGS sequence"/>
</dbReference>
<dbReference type="GO" id="GO:0003676">
    <property type="term" value="F:nucleic acid binding"/>
    <property type="evidence" value="ECO:0007669"/>
    <property type="project" value="InterPro"/>
</dbReference>
<gene>
    <name evidence="2" type="ORF">SAMN05216234_10673</name>
</gene>
<dbReference type="SUPFAM" id="SSF64182">
    <property type="entry name" value="DHH phosphoesterases"/>
    <property type="match status" value="1"/>
</dbReference>
<keyword evidence="3" id="KW-1185">Reference proteome</keyword>
<dbReference type="PANTHER" id="PTHR42146">
    <property type="entry name" value="3',5'-CYCLIC-NUCLEOTIDE PHOSPHODIESTERASE"/>
    <property type="match status" value="1"/>
</dbReference>
<dbReference type="RefSeq" id="WP_245757008.1">
    <property type="nucleotide sequence ID" value="NZ_CP136592.1"/>
</dbReference>
<accession>A0A1I5MNA2</accession>
<dbReference type="InterPro" id="IPR052968">
    <property type="entry name" value="Nucleotide_metab_enz"/>
</dbReference>
<evidence type="ECO:0000313" key="2">
    <source>
        <dbReference type="EMBL" id="SFP11003.1"/>
    </source>
</evidence>
<dbReference type="EMBL" id="FOXB01000006">
    <property type="protein sequence ID" value="SFP11003.1"/>
    <property type="molecule type" value="Genomic_DNA"/>
</dbReference>
<dbReference type="InterPro" id="IPR038763">
    <property type="entry name" value="DHH_sf"/>
</dbReference>
<sequence length="361" mass="40741">MEQIDSVYHLSHTDLDGYACQFLTSKCFKKIVFQNSNYGDEITGRLKLFFDQMLLDNAKSILLLITDLNLSIQQCSYIEEQIEKLQNLKGNIKIQVQLLDHHGSGKDSAAKFSWYYLDTSRSATKITYDWLIDTFECKTIVEYKSLIDAINAIDIWLIDEKGFEFGKVLMGAIASSREVGRTLFDDKDREHKFHMIASANNLIDEEDAHIKLDNSMHKIKKSFFAEKRDDNTLDNLVADYLTDLLTDKKEELKIYYKDKIGILTYGIPNISVIGNAFLVANPDIDFILNVSPNGSISLRSNNKADVSEIASTLAGGGGHPNASGGRINNFKELFSYIDVKSFITSLIKEKVKEGLCDGQPQ</sequence>
<reference evidence="2 3" key="1">
    <citation type="submission" date="2016-10" db="EMBL/GenBank/DDBJ databases">
        <authorList>
            <person name="de Groot N.N."/>
        </authorList>
    </citation>
    <scope>NUCLEOTIDE SEQUENCE [LARGE SCALE GENOMIC DNA]</scope>
    <source>
        <strain evidence="2 3">EP1-55-1</strain>
    </source>
</reference>
<organism evidence="2 3">
    <name type="scientific">Hydrogenimonas thermophila</name>
    <dbReference type="NCBI Taxonomy" id="223786"/>
    <lineage>
        <taxon>Bacteria</taxon>
        <taxon>Pseudomonadati</taxon>
        <taxon>Campylobacterota</taxon>
        <taxon>Epsilonproteobacteria</taxon>
        <taxon>Campylobacterales</taxon>
        <taxon>Hydrogenimonadaceae</taxon>
        <taxon>Hydrogenimonas</taxon>
    </lineage>
</organism>
<dbReference type="Gene3D" id="3.10.310.30">
    <property type="match status" value="1"/>
</dbReference>
<evidence type="ECO:0000313" key="3">
    <source>
        <dbReference type="Proteomes" id="UP000199227"/>
    </source>
</evidence>
<name>A0A1I5MNA2_9BACT</name>
<evidence type="ECO:0000259" key="1">
    <source>
        <dbReference type="Pfam" id="PF02272"/>
    </source>
</evidence>
<feature type="domain" description="DHHA1" evidence="1">
    <location>
        <begin position="294"/>
        <end position="333"/>
    </location>
</feature>